<proteinExistence type="predicted"/>
<reference evidence="2 3" key="1">
    <citation type="submission" date="2018-07" db="EMBL/GenBank/DDBJ databases">
        <title>The complete nuclear genome of the prasinophyte Chloropicon primus (CCMP1205).</title>
        <authorList>
            <person name="Pombert J.-F."/>
            <person name="Otis C."/>
            <person name="Turmel M."/>
            <person name="Lemieux C."/>
        </authorList>
    </citation>
    <scope>NUCLEOTIDE SEQUENCE [LARGE SCALE GENOMIC DNA]</scope>
    <source>
        <strain evidence="2 3">CCMP1205</strain>
    </source>
</reference>
<protein>
    <submittedName>
        <fullName evidence="2">Uncharacterized protein</fullName>
    </submittedName>
</protein>
<organism evidence="2 3">
    <name type="scientific">Chloropicon primus</name>
    <dbReference type="NCBI Taxonomy" id="1764295"/>
    <lineage>
        <taxon>Eukaryota</taxon>
        <taxon>Viridiplantae</taxon>
        <taxon>Chlorophyta</taxon>
        <taxon>Chloropicophyceae</taxon>
        <taxon>Chloropicales</taxon>
        <taxon>Chloropicaceae</taxon>
        <taxon>Chloropicon</taxon>
    </lineage>
</organism>
<feature type="region of interest" description="Disordered" evidence="1">
    <location>
        <begin position="56"/>
        <end position="169"/>
    </location>
</feature>
<dbReference type="Proteomes" id="UP000316726">
    <property type="component" value="Chromosome 15"/>
</dbReference>
<feature type="compositionally biased region" description="Polar residues" evidence="1">
    <location>
        <begin position="112"/>
        <end position="123"/>
    </location>
</feature>
<evidence type="ECO:0000313" key="3">
    <source>
        <dbReference type="Proteomes" id="UP000316726"/>
    </source>
</evidence>
<accession>A0A5B8MW01</accession>
<keyword evidence="3" id="KW-1185">Reference proteome</keyword>
<gene>
    <name evidence="2" type="ORF">A3770_15p75060</name>
</gene>
<dbReference type="EMBL" id="CP031048">
    <property type="protein sequence ID" value="QDZ24988.1"/>
    <property type="molecule type" value="Genomic_DNA"/>
</dbReference>
<evidence type="ECO:0000313" key="2">
    <source>
        <dbReference type="EMBL" id="QDZ24988.1"/>
    </source>
</evidence>
<name>A0A5B8MW01_9CHLO</name>
<sequence>MEPLSPNSEGIRSALREVDANLRDVQKLCSLKTSKVKGISEEVMKFRSQIQEWYTKLERNSPTSPHLIRMQSEKDRSVESIPILSPVGSPQSDQASPPVRGRAQASPPLATTPVQESSSDSSFPPTPKMVATPSTCDVLGRKKSSRNREASGLGGGADPCLTPEFPTLTPAGMKVRSERKSLDSLDCLSMGSPPTPQLDSTPTTTIQLSPSHLAYLALEGGEATAAEEKRGVDTQDVEDKLMNSLYVVS</sequence>
<evidence type="ECO:0000256" key="1">
    <source>
        <dbReference type="SAM" id="MobiDB-lite"/>
    </source>
</evidence>
<dbReference type="AlphaFoldDB" id="A0A5B8MW01"/>